<dbReference type="PANTHER" id="PTHR30121:SF6">
    <property type="entry name" value="SLR6007 PROTEIN"/>
    <property type="match status" value="1"/>
</dbReference>
<keyword evidence="3" id="KW-1185">Reference proteome</keyword>
<dbReference type="InterPro" id="IPR027417">
    <property type="entry name" value="P-loop_NTPase"/>
</dbReference>
<reference evidence="2 3" key="2">
    <citation type="journal article" date="2012" name="Stand. Genomic Sci.">
        <title>Complete genome sequence of the aquatic bacterium Runella slithyformis type strain (LSU 4(T)).</title>
        <authorList>
            <person name="Copeland A."/>
            <person name="Zhang X."/>
            <person name="Misra M."/>
            <person name="Lapidus A."/>
            <person name="Nolan M."/>
            <person name="Lucas S."/>
            <person name="Deshpande S."/>
            <person name="Cheng J.F."/>
            <person name="Tapia R."/>
            <person name="Goodwin L.A."/>
            <person name="Pitluck S."/>
            <person name="Liolios K."/>
            <person name="Pagani I."/>
            <person name="Ivanova N."/>
            <person name="Mikhailova N."/>
            <person name="Pati A."/>
            <person name="Chen A."/>
            <person name="Palaniappan K."/>
            <person name="Land M."/>
            <person name="Hauser L."/>
            <person name="Pan C."/>
            <person name="Jeffries C.D."/>
            <person name="Detter J.C."/>
            <person name="Brambilla E.M."/>
            <person name="Rohde M."/>
            <person name="Djao O.D."/>
            <person name="Goker M."/>
            <person name="Sikorski J."/>
            <person name="Tindall B.J."/>
            <person name="Woyke T."/>
            <person name="Bristow J."/>
            <person name="Eisen J.A."/>
            <person name="Markowitz V."/>
            <person name="Hugenholtz P."/>
            <person name="Kyrpides N.C."/>
            <person name="Klenk H.P."/>
            <person name="Mavromatis K."/>
        </authorList>
    </citation>
    <scope>NUCLEOTIDE SEQUENCE [LARGE SCALE GENOMIC DNA]</scope>
    <source>
        <strain evidence="3">ATCC 29530 / DSM 19594 / LMG 11500 / NCIMB 11436 / LSU 4</strain>
    </source>
</reference>
<name>A0A7U4E3N5_RUNSL</name>
<evidence type="ECO:0000259" key="1">
    <source>
        <dbReference type="Pfam" id="PF01935"/>
    </source>
</evidence>
<dbReference type="Proteomes" id="UP000000493">
    <property type="component" value="Chromosome"/>
</dbReference>
<reference evidence="3" key="1">
    <citation type="submission" date="2011-06" db="EMBL/GenBank/DDBJ databases">
        <title>The complete genome of chromosome of Runella slithyformis DSM 19594.</title>
        <authorList>
            <consortium name="US DOE Joint Genome Institute (JGI-PGF)"/>
            <person name="Lucas S."/>
            <person name="Han J."/>
            <person name="Lapidus A."/>
            <person name="Bruce D."/>
            <person name="Goodwin L."/>
            <person name="Pitluck S."/>
            <person name="Peters L."/>
            <person name="Kyrpides N."/>
            <person name="Mavromatis K."/>
            <person name="Ivanova N."/>
            <person name="Ovchinnikova G."/>
            <person name="Zhang X."/>
            <person name="Misra M."/>
            <person name="Detter J.C."/>
            <person name="Tapia R."/>
            <person name="Han C."/>
            <person name="Land M."/>
            <person name="Hauser L."/>
            <person name="Markowitz V."/>
            <person name="Cheng J.-F."/>
            <person name="Hugenholtz P."/>
            <person name="Woyke T."/>
            <person name="Wu D."/>
            <person name="Tindall B."/>
            <person name="Faehrich R."/>
            <person name="Brambilla E."/>
            <person name="Klenk H.-P."/>
            <person name="Eisen J.A."/>
        </authorList>
    </citation>
    <scope>NUCLEOTIDE SEQUENCE [LARGE SCALE GENOMIC DNA]</scope>
    <source>
        <strain evidence="3">ATCC 29530 / DSM 19594 / LMG 11500 / NCIMB 11436 / LSU 4</strain>
    </source>
</reference>
<dbReference type="Gene3D" id="3.40.50.300">
    <property type="entry name" value="P-loop containing nucleotide triphosphate hydrolases"/>
    <property type="match status" value="2"/>
</dbReference>
<accession>A0A7U4E3N5</accession>
<dbReference type="InterPro" id="IPR002789">
    <property type="entry name" value="HerA_central"/>
</dbReference>
<dbReference type="AlphaFoldDB" id="A0A7U4E3N5"/>
<evidence type="ECO:0000313" key="3">
    <source>
        <dbReference type="Proteomes" id="UP000000493"/>
    </source>
</evidence>
<dbReference type="PANTHER" id="PTHR30121">
    <property type="entry name" value="UNCHARACTERIZED PROTEIN YJGR-RELATED"/>
    <property type="match status" value="1"/>
</dbReference>
<evidence type="ECO:0000313" key="2">
    <source>
        <dbReference type="EMBL" id="AEI46556.1"/>
    </source>
</evidence>
<protein>
    <recommendedName>
        <fullName evidence="1">Helicase HerA central domain-containing protein</fullName>
    </recommendedName>
</protein>
<gene>
    <name evidence="2" type="ordered locus">Runsl_0097</name>
</gene>
<organism evidence="2 3">
    <name type="scientific">Runella slithyformis (strain ATCC 29530 / DSM 19594 / LMG 11500 / NCIMB 11436 / LSU 4)</name>
    <dbReference type="NCBI Taxonomy" id="761193"/>
    <lineage>
        <taxon>Bacteria</taxon>
        <taxon>Pseudomonadati</taxon>
        <taxon>Bacteroidota</taxon>
        <taxon>Cytophagia</taxon>
        <taxon>Cytophagales</taxon>
        <taxon>Spirosomataceae</taxon>
        <taxon>Runella</taxon>
    </lineage>
</organism>
<proteinExistence type="predicted"/>
<dbReference type="Pfam" id="PF01935">
    <property type="entry name" value="DUF87"/>
    <property type="match status" value="1"/>
</dbReference>
<dbReference type="InterPro" id="IPR051162">
    <property type="entry name" value="T4SS_component"/>
</dbReference>
<dbReference type="SUPFAM" id="SSF52540">
    <property type="entry name" value="P-loop containing nucleoside triphosphate hydrolases"/>
    <property type="match status" value="1"/>
</dbReference>
<dbReference type="KEGG" id="rsi:Runsl_0097"/>
<sequence length="531" mass="59795">MNAINLQNIRQAEGLPEELHEIRTKIEQRINLAKYSPGTKSLVMTGNKVMRICLLVGLSSKENRSIEDVEKIVLSKTSNRIFETLFTLHDLGTLYSALLKLRYKDVQVDWDNTSLKSRIINAEILRGSRLLLKNNTLEDWLLNTNNSSVSGRGGGIPALNLNVGSYEDDMSASLNLNGKNIANTQILIAGTTGSGKSNLLAVLINEIRSLSVESPYPVNFLLFDYKGEFSDPANNAWLNLFEVDRSALLDPLTAPLPFSPFKNFTGKTQNEINLYSTELANALCAIDNARISANMSNRLSEAIINAYKRTNNLPITFELILKEYTLLQPEKERDRDDSIKSVMKQLIRNKLFSAEDKIDLIKDSYIIKMDGFPKDGPIAKAIVYFIVSKLNTIYEKLPKQTTDENCVELRHFTIIDEAHYMLGFDNKPLRDLIAIGRNKGLSIILATQNMDSYKSEFFDFYANAQYPLIMKQQSINDGVIKDLFGVSGKDFQEIKEAISGLLKGELIIKNPMAFSLGMGKKYKKIKVRHLI</sequence>
<feature type="domain" description="Helicase HerA central" evidence="1">
    <location>
        <begin position="163"/>
        <end position="356"/>
    </location>
</feature>
<dbReference type="EMBL" id="CP002859">
    <property type="protein sequence ID" value="AEI46556.1"/>
    <property type="molecule type" value="Genomic_DNA"/>
</dbReference>